<feature type="non-terminal residue" evidence="1">
    <location>
        <position position="1"/>
    </location>
</feature>
<evidence type="ECO:0000313" key="2">
    <source>
        <dbReference type="Proteomes" id="UP000789375"/>
    </source>
</evidence>
<dbReference type="EMBL" id="CAJVPP010015390">
    <property type="protein sequence ID" value="CAG8726740.1"/>
    <property type="molecule type" value="Genomic_DNA"/>
</dbReference>
<dbReference type="AlphaFoldDB" id="A0A9N9ND76"/>
<evidence type="ECO:0000313" key="1">
    <source>
        <dbReference type="EMBL" id="CAG8726740.1"/>
    </source>
</evidence>
<dbReference type="Proteomes" id="UP000789375">
    <property type="component" value="Unassembled WGS sequence"/>
</dbReference>
<comment type="caution">
    <text evidence="1">The sequence shown here is derived from an EMBL/GenBank/DDBJ whole genome shotgun (WGS) entry which is preliminary data.</text>
</comment>
<reference evidence="1" key="1">
    <citation type="submission" date="2021-06" db="EMBL/GenBank/DDBJ databases">
        <authorList>
            <person name="Kallberg Y."/>
            <person name="Tangrot J."/>
            <person name="Rosling A."/>
        </authorList>
    </citation>
    <scope>NUCLEOTIDE SEQUENCE</scope>
    <source>
        <strain evidence="1">87-6 pot B 2015</strain>
    </source>
</reference>
<name>A0A9N9ND76_FUNMO</name>
<accession>A0A9N9ND76</accession>
<organism evidence="1 2">
    <name type="scientific">Funneliformis mosseae</name>
    <name type="common">Endomycorrhizal fungus</name>
    <name type="synonym">Glomus mosseae</name>
    <dbReference type="NCBI Taxonomy" id="27381"/>
    <lineage>
        <taxon>Eukaryota</taxon>
        <taxon>Fungi</taxon>
        <taxon>Fungi incertae sedis</taxon>
        <taxon>Mucoromycota</taxon>
        <taxon>Glomeromycotina</taxon>
        <taxon>Glomeromycetes</taxon>
        <taxon>Glomerales</taxon>
        <taxon>Glomeraceae</taxon>
        <taxon>Funneliformis</taxon>
    </lineage>
</organism>
<proteinExistence type="predicted"/>
<sequence length="42" mass="4908">LPIIDQLQSPQDIYHPPFANLPNELIFLEGNSTLYKILKERK</sequence>
<protein>
    <submittedName>
        <fullName evidence="1">15148_t:CDS:1</fullName>
    </submittedName>
</protein>
<keyword evidence="2" id="KW-1185">Reference proteome</keyword>
<gene>
    <name evidence="1" type="ORF">FMOSSE_LOCUS15395</name>
</gene>